<dbReference type="InterPro" id="IPR001624">
    <property type="entry name" value="FliE"/>
</dbReference>
<dbReference type="GO" id="GO:0003774">
    <property type="term" value="F:cytoskeletal motor activity"/>
    <property type="evidence" value="ECO:0007669"/>
    <property type="project" value="InterPro"/>
</dbReference>
<comment type="similarity">
    <text evidence="2 4">Belongs to the FliE family.</text>
</comment>
<evidence type="ECO:0000313" key="7">
    <source>
        <dbReference type="Proteomes" id="UP000294813"/>
    </source>
</evidence>
<dbReference type="PANTHER" id="PTHR34653:SF1">
    <property type="entry name" value="FLAGELLAR HOOK-BASAL BODY COMPLEX PROTEIN FLIE"/>
    <property type="match status" value="1"/>
</dbReference>
<keyword evidence="3 4" id="KW-0975">Bacterial flagellum</keyword>
<dbReference type="NCBIfam" id="TIGR00205">
    <property type="entry name" value="fliE"/>
    <property type="match status" value="1"/>
</dbReference>
<keyword evidence="6" id="KW-0969">Cilium</keyword>
<reference evidence="6 7" key="1">
    <citation type="submission" date="2019-03" db="EMBL/GenBank/DDBJ databases">
        <title>Genomic Encyclopedia of Type Strains, Phase IV (KMG-IV): sequencing the most valuable type-strain genomes for metagenomic binning, comparative biology and taxonomic classification.</title>
        <authorList>
            <person name="Goeker M."/>
        </authorList>
    </citation>
    <scope>NUCLEOTIDE SEQUENCE [LARGE SCALE GENOMIC DNA]</scope>
    <source>
        <strain evidence="6 7">DSM 11170</strain>
    </source>
</reference>
<dbReference type="RefSeq" id="WP_243116818.1">
    <property type="nucleotide sequence ID" value="NZ_JAOQNU010000009.1"/>
</dbReference>
<dbReference type="GO" id="GO:0071973">
    <property type="term" value="P:bacterial-type flagellum-dependent cell motility"/>
    <property type="evidence" value="ECO:0007669"/>
    <property type="project" value="InterPro"/>
</dbReference>
<evidence type="ECO:0000256" key="3">
    <source>
        <dbReference type="ARBA" id="ARBA00023143"/>
    </source>
</evidence>
<comment type="caution">
    <text evidence="6">The sequence shown here is derived from an EMBL/GenBank/DDBJ whole genome shotgun (WGS) entry which is preliminary data.</text>
</comment>
<dbReference type="PANTHER" id="PTHR34653">
    <property type="match status" value="1"/>
</dbReference>
<name>A0A4R2RN62_9FIRM</name>
<dbReference type="PRINTS" id="PR01006">
    <property type="entry name" value="FLGHOOKFLIE"/>
</dbReference>
<evidence type="ECO:0000313" key="6">
    <source>
        <dbReference type="EMBL" id="TCP64484.1"/>
    </source>
</evidence>
<evidence type="ECO:0000256" key="1">
    <source>
        <dbReference type="ARBA" id="ARBA00004117"/>
    </source>
</evidence>
<dbReference type="GO" id="GO:0009425">
    <property type="term" value="C:bacterial-type flagellum basal body"/>
    <property type="evidence" value="ECO:0007669"/>
    <property type="project" value="UniProtKB-SubCell"/>
</dbReference>
<protein>
    <recommendedName>
        <fullName evidence="4 5">Flagellar hook-basal body complex protein FliE</fullName>
    </recommendedName>
</protein>
<evidence type="ECO:0000256" key="2">
    <source>
        <dbReference type="ARBA" id="ARBA00009272"/>
    </source>
</evidence>
<keyword evidence="6" id="KW-0966">Cell projection</keyword>
<proteinExistence type="inferred from homology"/>
<evidence type="ECO:0000256" key="5">
    <source>
        <dbReference type="NCBIfam" id="TIGR00205"/>
    </source>
</evidence>
<dbReference type="AlphaFoldDB" id="A0A4R2RN62"/>
<dbReference type="Pfam" id="PF02049">
    <property type="entry name" value="FliE"/>
    <property type="match status" value="1"/>
</dbReference>
<dbReference type="GO" id="GO:0005198">
    <property type="term" value="F:structural molecule activity"/>
    <property type="evidence" value="ECO:0007669"/>
    <property type="project" value="UniProtKB-UniRule"/>
</dbReference>
<sequence>MGSSPISMLKPLTPMIERETTGPAKATVEGQNFGDFLQSAVKGVQQLEKEANQQAVALVSGQSNDLHQVMIAAEKASMAVQLTVQVRNKAIEAYNEIMRLQV</sequence>
<keyword evidence="7" id="KW-1185">Reference proteome</keyword>
<dbReference type="EMBL" id="SLXT01000009">
    <property type="protein sequence ID" value="TCP64484.1"/>
    <property type="molecule type" value="Genomic_DNA"/>
</dbReference>
<accession>A0A4R2RN62</accession>
<keyword evidence="6" id="KW-0282">Flagellum</keyword>
<dbReference type="HAMAP" id="MF_00724">
    <property type="entry name" value="FliE"/>
    <property type="match status" value="1"/>
</dbReference>
<dbReference type="Proteomes" id="UP000294813">
    <property type="component" value="Unassembled WGS sequence"/>
</dbReference>
<evidence type="ECO:0000256" key="4">
    <source>
        <dbReference type="HAMAP-Rule" id="MF_00724"/>
    </source>
</evidence>
<gene>
    <name evidence="4" type="primary">fliE</name>
    <name evidence="6" type="ORF">EDD73_10925</name>
</gene>
<organism evidence="6 7">
    <name type="scientific">Heliophilum fasciatum</name>
    <dbReference type="NCBI Taxonomy" id="35700"/>
    <lineage>
        <taxon>Bacteria</taxon>
        <taxon>Bacillati</taxon>
        <taxon>Bacillota</taxon>
        <taxon>Clostridia</taxon>
        <taxon>Eubacteriales</taxon>
        <taxon>Heliobacteriaceae</taxon>
        <taxon>Heliophilum</taxon>
    </lineage>
</organism>
<comment type="subcellular location">
    <subcellularLocation>
        <location evidence="1 4">Bacterial flagellum basal body</location>
    </subcellularLocation>
</comment>